<dbReference type="eggNOG" id="COG0671">
    <property type="taxonomic scope" value="Bacteria"/>
</dbReference>
<dbReference type="AlphaFoldDB" id="E7G8G1"/>
<dbReference type="PANTHER" id="PTHR14969:SF13">
    <property type="entry name" value="AT30094P"/>
    <property type="match status" value="1"/>
</dbReference>
<dbReference type="HOGENOM" id="CLU_072573_3_3_9"/>
<evidence type="ECO:0000313" key="4">
    <source>
        <dbReference type="Proteomes" id="UP000003157"/>
    </source>
</evidence>
<feature type="transmembrane region" description="Helical" evidence="1">
    <location>
        <begin position="70"/>
        <end position="90"/>
    </location>
</feature>
<feature type="transmembrane region" description="Helical" evidence="1">
    <location>
        <begin position="110"/>
        <end position="128"/>
    </location>
</feature>
<dbReference type="CDD" id="cd03392">
    <property type="entry name" value="PAP2_like_2"/>
    <property type="match status" value="1"/>
</dbReference>
<protein>
    <recommendedName>
        <fullName evidence="2">Phosphatidic acid phosphatase type 2/haloperoxidase domain-containing protein</fullName>
    </recommendedName>
</protein>
<proteinExistence type="predicted"/>
<organism evidence="3 4">
    <name type="scientific">Coprobacillus cateniformis</name>
    <dbReference type="NCBI Taxonomy" id="100884"/>
    <lineage>
        <taxon>Bacteria</taxon>
        <taxon>Bacillati</taxon>
        <taxon>Bacillota</taxon>
        <taxon>Erysipelotrichia</taxon>
        <taxon>Erysipelotrichales</taxon>
        <taxon>Coprobacillaceae</taxon>
        <taxon>Coprobacillus</taxon>
    </lineage>
</organism>
<keyword evidence="1" id="KW-1133">Transmembrane helix</keyword>
<dbReference type="STRING" id="100884.GCA_000269565_02895"/>
<reference evidence="3 4" key="1">
    <citation type="submission" date="2010-12" db="EMBL/GenBank/DDBJ databases">
        <title>The Genome Sequence of Coprobacillus sp. strain 29_1.</title>
        <authorList>
            <consortium name="The Broad Institute Genome Sequencing Platform"/>
            <person name="Earl A."/>
            <person name="Ward D."/>
            <person name="Feldgarden M."/>
            <person name="Gevers D."/>
            <person name="Daigneault M."/>
            <person name="Sibley C.D."/>
            <person name="White A."/>
            <person name="Strauss J."/>
            <person name="Allen-Vercoe E."/>
            <person name="Young S.K."/>
            <person name="Zeng Q."/>
            <person name="Gargeya S."/>
            <person name="Fitzgerald M."/>
            <person name="Haas B."/>
            <person name="Abouelleil A."/>
            <person name="Alvarado L."/>
            <person name="Arachchi H.M."/>
            <person name="Berlin A."/>
            <person name="Brown A."/>
            <person name="Chapman S.B."/>
            <person name="Chen Z."/>
            <person name="Dunbar C."/>
            <person name="Freedman E."/>
            <person name="Gearin G."/>
            <person name="Gellesch M."/>
            <person name="Goldberg J."/>
            <person name="Griggs A."/>
            <person name="Gujja S."/>
            <person name="Heilman E."/>
            <person name="Heiman D."/>
            <person name="Howarth C."/>
            <person name="Larson L."/>
            <person name="Lui A."/>
            <person name="MacDonald P.J.P."/>
            <person name="Mehta T."/>
            <person name="Montmayeur A."/>
            <person name="Murphy C."/>
            <person name="Neiman D."/>
            <person name="Pearson M."/>
            <person name="Priest M."/>
            <person name="Roberts A."/>
            <person name="Saif S."/>
            <person name="Shea T."/>
            <person name="Shenoy N."/>
            <person name="Sisk P."/>
            <person name="Stolte C."/>
            <person name="Sykes S."/>
            <person name="White J."/>
            <person name="Yandava C."/>
            <person name="Nusbaum C."/>
            <person name="Birren B."/>
        </authorList>
    </citation>
    <scope>NUCLEOTIDE SEQUENCE [LARGE SCALE GENOMIC DNA]</scope>
    <source>
        <strain evidence="3 4">29_1</strain>
    </source>
</reference>
<dbReference type="Gene3D" id="1.20.144.10">
    <property type="entry name" value="Phosphatidic acid phosphatase type 2/haloperoxidase"/>
    <property type="match status" value="2"/>
</dbReference>
<feature type="transmembrane region" description="Helical" evidence="1">
    <location>
        <begin position="160"/>
        <end position="178"/>
    </location>
</feature>
<evidence type="ECO:0000256" key="1">
    <source>
        <dbReference type="SAM" id="Phobius"/>
    </source>
</evidence>
<feature type="transmembrane region" description="Helical" evidence="1">
    <location>
        <begin position="135"/>
        <end position="154"/>
    </location>
</feature>
<dbReference type="Proteomes" id="UP000003157">
    <property type="component" value="Unassembled WGS sequence"/>
</dbReference>
<sequence>MISWILFLSYCIIFSLGYLQSIDTHVYQFLSSFQNSSLTIYMKIITFFGSTLGIILVCLLCLINDWKIGFMMSIHVAIVAIINQIMKILIARPRPDVLPLVIERGFSFPSAHAMVSFILYGMIAYFFWNKKKIISLLLFFVILLIGVSRIYLGVHYTSDVIGGYLFSFAYLNTVFIFMKNHKWLSYT</sequence>
<gene>
    <name evidence="3" type="ORF">HMPREF9488_01049</name>
</gene>
<dbReference type="PANTHER" id="PTHR14969">
    <property type="entry name" value="SPHINGOSINE-1-PHOSPHATE PHOSPHOHYDROLASE"/>
    <property type="match status" value="1"/>
</dbReference>
<feature type="domain" description="Phosphatidic acid phosphatase type 2/haloperoxidase" evidence="2">
    <location>
        <begin position="68"/>
        <end position="175"/>
    </location>
</feature>
<name>E7G8G1_9FIRM</name>
<comment type="caution">
    <text evidence="3">The sequence shown here is derived from an EMBL/GenBank/DDBJ whole genome shotgun (WGS) entry which is preliminary data.</text>
</comment>
<dbReference type="InterPro" id="IPR000326">
    <property type="entry name" value="PAP2/HPO"/>
</dbReference>
<dbReference type="RefSeq" id="WP_008788165.1">
    <property type="nucleotide sequence ID" value="NZ_CAUHJZ010000023.1"/>
</dbReference>
<keyword evidence="1" id="KW-0812">Transmembrane</keyword>
<keyword evidence="1" id="KW-0472">Membrane</keyword>
<dbReference type="Pfam" id="PF01569">
    <property type="entry name" value="PAP2"/>
    <property type="match status" value="1"/>
</dbReference>
<accession>E7G8G1</accession>
<dbReference type="SUPFAM" id="SSF48317">
    <property type="entry name" value="Acid phosphatase/Vanadium-dependent haloperoxidase"/>
    <property type="match status" value="1"/>
</dbReference>
<dbReference type="EMBL" id="ADKX01000017">
    <property type="protein sequence ID" value="EFW05673.1"/>
    <property type="molecule type" value="Genomic_DNA"/>
</dbReference>
<evidence type="ECO:0000259" key="2">
    <source>
        <dbReference type="SMART" id="SM00014"/>
    </source>
</evidence>
<dbReference type="InterPro" id="IPR036938">
    <property type="entry name" value="PAP2/HPO_sf"/>
</dbReference>
<feature type="transmembrane region" description="Helical" evidence="1">
    <location>
        <begin position="40"/>
        <end position="63"/>
    </location>
</feature>
<keyword evidence="4" id="KW-1185">Reference proteome</keyword>
<dbReference type="SMART" id="SM00014">
    <property type="entry name" value="acidPPc"/>
    <property type="match status" value="1"/>
</dbReference>
<evidence type="ECO:0000313" key="3">
    <source>
        <dbReference type="EMBL" id="EFW05673.1"/>
    </source>
</evidence>